<accession>A0A6J4VLM7</accession>
<evidence type="ECO:0000313" key="1">
    <source>
        <dbReference type="EMBL" id="CAA9581736.1"/>
    </source>
</evidence>
<feature type="non-terminal residue" evidence="1">
    <location>
        <position position="1"/>
    </location>
</feature>
<feature type="non-terminal residue" evidence="1">
    <location>
        <position position="39"/>
    </location>
</feature>
<reference evidence="1" key="1">
    <citation type="submission" date="2020-02" db="EMBL/GenBank/DDBJ databases">
        <authorList>
            <person name="Meier V. D."/>
        </authorList>
    </citation>
    <scope>NUCLEOTIDE SEQUENCE</scope>
    <source>
        <strain evidence="1">AVDCRST_MAG88</strain>
    </source>
</reference>
<protein>
    <submittedName>
        <fullName evidence="1">Uncharacterized protein</fullName>
    </submittedName>
</protein>
<dbReference type="EMBL" id="CADCWM010000823">
    <property type="protein sequence ID" value="CAA9581736.1"/>
    <property type="molecule type" value="Genomic_DNA"/>
</dbReference>
<gene>
    <name evidence="1" type="ORF">AVDCRST_MAG88-3424</name>
</gene>
<name>A0A6J4VLM7_9BACT</name>
<organism evidence="1">
    <name type="scientific">uncultured Thermomicrobiales bacterium</name>
    <dbReference type="NCBI Taxonomy" id="1645740"/>
    <lineage>
        <taxon>Bacteria</taxon>
        <taxon>Pseudomonadati</taxon>
        <taxon>Thermomicrobiota</taxon>
        <taxon>Thermomicrobia</taxon>
        <taxon>Thermomicrobiales</taxon>
        <taxon>environmental samples</taxon>
    </lineage>
</organism>
<dbReference type="AlphaFoldDB" id="A0A6J4VLM7"/>
<proteinExistence type="predicted"/>
<sequence>DEGRGVWGDVHGAARFLPRWRDWSAVAGCVGRYRGQMRV</sequence>